<protein>
    <submittedName>
        <fullName evidence="7">Peptide/nickel transport system ATP-binding protein</fullName>
    </submittedName>
</protein>
<keyword evidence="5 7" id="KW-0067">ATP-binding</keyword>
<evidence type="ECO:0000313" key="7">
    <source>
        <dbReference type="EMBL" id="KPP92853.1"/>
    </source>
</evidence>
<dbReference type="GO" id="GO:0055085">
    <property type="term" value="P:transmembrane transport"/>
    <property type="evidence" value="ECO:0007669"/>
    <property type="project" value="UniProtKB-ARBA"/>
</dbReference>
<dbReference type="Gene3D" id="3.40.50.300">
    <property type="entry name" value="P-loop containing nucleotide triphosphate hydrolases"/>
    <property type="match status" value="1"/>
</dbReference>
<dbReference type="InterPro" id="IPR050319">
    <property type="entry name" value="ABC_transp_ATP-bind"/>
</dbReference>
<keyword evidence="4" id="KW-0547">Nucleotide-binding</keyword>
<dbReference type="EMBL" id="LJSG01000011">
    <property type="protein sequence ID" value="KPP92853.1"/>
    <property type="molecule type" value="Genomic_DNA"/>
</dbReference>
<evidence type="ECO:0000256" key="5">
    <source>
        <dbReference type="ARBA" id="ARBA00022840"/>
    </source>
</evidence>
<dbReference type="PROSITE" id="PS00211">
    <property type="entry name" value="ABC_TRANSPORTER_1"/>
    <property type="match status" value="1"/>
</dbReference>
<dbReference type="SUPFAM" id="SSF52540">
    <property type="entry name" value="P-loop containing nucleoside triphosphate hydrolases"/>
    <property type="match status" value="1"/>
</dbReference>
<dbReference type="NCBIfam" id="TIGR01727">
    <property type="entry name" value="oligo_HPY"/>
    <property type="match status" value="1"/>
</dbReference>
<dbReference type="Pfam" id="PF08352">
    <property type="entry name" value="oligo_HPY"/>
    <property type="match status" value="1"/>
</dbReference>
<dbReference type="InterPro" id="IPR017871">
    <property type="entry name" value="ABC_transporter-like_CS"/>
</dbReference>
<dbReference type="CDD" id="cd03257">
    <property type="entry name" value="ABC_NikE_OppD_transporters"/>
    <property type="match status" value="1"/>
</dbReference>
<dbReference type="Pfam" id="PF00005">
    <property type="entry name" value="ABC_tran"/>
    <property type="match status" value="1"/>
</dbReference>
<dbReference type="GO" id="GO:0005524">
    <property type="term" value="F:ATP binding"/>
    <property type="evidence" value="ECO:0007669"/>
    <property type="project" value="UniProtKB-KW"/>
</dbReference>
<evidence type="ECO:0000313" key="8">
    <source>
        <dbReference type="Proteomes" id="UP000050413"/>
    </source>
</evidence>
<dbReference type="GO" id="GO:0016887">
    <property type="term" value="F:ATP hydrolysis activity"/>
    <property type="evidence" value="ECO:0007669"/>
    <property type="project" value="InterPro"/>
</dbReference>
<dbReference type="InterPro" id="IPR027417">
    <property type="entry name" value="P-loop_NTPase"/>
</dbReference>
<dbReference type="InterPro" id="IPR013563">
    <property type="entry name" value="Oligopep_ABC_C"/>
</dbReference>
<dbReference type="PATRIC" id="fig|1666912.4.peg.2321"/>
<evidence type="ECO:0000256" key="3">
    <source>
        <dbReference type="ARBA" id="ARBA00022448"/>
    </source>
</evidence>
<dbReference type="PANTHER" id="PTHR43776:SF7">
    <property type="entry name" value="D,D-DIPEPTIDE TRANSPORT ATP-BINDING PROTEIN DDPF-RELATED"/>
    <property type="match status" value="1"/>
</dbReference>
<sequence>MKGRAMDTLIEVRNLEVGFPVTKRKFLTSTTQTLRAVDGVSFDIRRGETVGLVGESGSGKTTVGRAILRAIDPTGGEVIYHTDTGDVDLAHADDATLQKLRPNLQMVFPEGRVSLHNLSGEALRSFRPRMSLVFQDPYSSLNPRMTVRDIIAEPLIAGGLMRERAQIDARVREIAARCKLNLEHLRRFPHAFSGGQRQRICIARALVSRPDFVVCDESVSALDVSIQAEIVNLLKDLQDEMGVAFLFIAHDLSVVAQISDRVAVMYVGQFVEYAPTRSLFFTPRHPYTHALLSAVPLADPDLPFNPVRLDGEIPNPMNAPSGCRFHTRCPFAKPRCSAEAPAWREIAPTHFVACHFAEEFDFTRSEAVT</sequence>
<evidence type="ECO:0000256" key="4">
    <source>
        <dbReference type="ARBA" id="ARBA00022741"/>
    </source>
</evidence>
<dbReference type="PANTHER" id="PTHR43776">
    <property type="entry name" value="TRANSPORT ATP-BINDING PROTEIN"/>
    <property type="match status" value="1"/>
</dbReference>
<dbReference type="SMART" id="SM00382">
    <property type="entry name" value="AAA"/>
    <property type="match status" value="1"/>
</dbReference>
<dbReference type="GO" id="GO:0015833">
    <property type="term" value="P:peptide transport"/>
    <property type="evidence" value="ECO:0007669"/>
    <property type="project" value="InterPro"/>
</dbReference>
<keyword evidence="3" id="KW-0813">Transport</keyword>
<evidence type="ECO:0000256" key="2">
    <source>
        <dbReference type="ARBA" id="ARBA00005417"/>
    </source>
</evidence>
<dbReference type="GO" id="GO:0005886">
    <property type="term" value="C:plasma membrane"/>
    <property type="evidence" value="ECO:0007669"/>
    <property type="project" value="UniProtKB-SubCell"/>
</dbReference>
<comment type="similarity">
    <text evidence="2">Belongs to the ABC transporter superfamily.</text>
</comment>
<dbReference type="RefSeq" id="WP_245638765.1">
    <property type="nucleotide sequence ID" value="NZ_FBYC01000004.1"/>
</dbReference>
<evidence type="ECO:0000259" key="6">
    <source>
        <dbReference type="PROSITE" id="PS50893"/>
    </source>
</evidence>
<feature type="domain" description="ABC transporter" evidence="6">
    <location>
        <begin position="12"/>
        <end position="292"/>
    </location>
</feature>
<dbReference type="PROSITE" id="PS50893">
    <property type="entry name" value="ABC_TRANSPORTER_2"/>
    <property type="match status" value="1"/>
</dbReference>
<gene>
    <name evidence="7" type="ORF">HLUCCA05_10690</name>
</gene>
<dbReference type="STRING" id="1666912.Ga0058931_0780"/>
<name>A0A0P7YRC0_9RHOB</name>
<reference evidence="7 8" key="1">
    <citation type="submission" date="2015-09" db="EMBL/GenBank/DDBJ databases">
        <title>Identification and resolution of microdiversity through metagenomic sequencing of parallel consortia.</title>
        <authorList>
            <person name="Nelson W.C."/>
            <person name="Romine M.F."/>
            <person name="Lindemann S.R."/>
        </authorList>
    </citation>
    <scope>NUCLEOTIDE SEQUENCE [LARGE SCALE GENOMIC DNA]</scope>
    <source>
        <strain evidence="7">HL-91</strain>
    </source>
</reference>
<evidence type="ECO:0000256" key="1">
    <source>
        <dbReference type="ARBA" id="ARBA00004417"/>
    </source>
</evidence>
<dbReference type="AlphaFoldDB" id="A0A0P7YRC0"/>
<accession>A0A0P7YRC0</accession>
<organism evidence="7 8">
    <name type="scientific">Roseibaca calidilacus</name>
    <dbReference type="NCBI Taxonomy" id="1666912"/>
    <lineage>
        <taxon>Bacteria</taxon>
        <taxon>Pseudomonadati</taxon>
        <taxon>Pseudomonadota</taxon>
        <taxon>Alphaproteobacteria</taxon>
        <taxon>Rhodobacterales</taxon>
        <taxon>Paracoccaceae</taxon>
        <taxon>Roseinatronobacter</taxon>
    </lineage>
</organism>
<comment type="caution">
    <text evidence="7">The sequence shown here is derived from an EMBL/GenBank/DDBJ whole genome shotgun (WGS) entry which is preliminary data.</text>
</comment>
<proteinExistence type="inferred from homology"/>
<dbReference type="InterPro" id="IPR003439">
    <property type="entry name" value="ABC_transporter-like_ATP-bd"/>
</dbReference>
<comment type="subcellular location">
    <subcellularLocation>
        <location evidence="1">Cell inner membrane</location>
        <topology evidence="1">Peripheral membrane protein</topology>
    </subcellularLocation>
</comment>
<dbReference type="Proteomes" id="UP000050413">
    <property type="component" value="Unassembled WGS sequence"/>
</dbReference>
<dbReference type="InterPro" id="IPR003593">
    <property type="entry name" value="AAA+_ATPase"/>
</dbReference>